<accession>A0ABN7VV37</accession>
<dbReference type="Proteomes" id="UP000789901">
    <property type="component" value="Unassembled WGS sequence"/>
</dbReference>
<keyword evidence="2" id="KW-1185">Reference proteome</keyword>
<comment type="caution">
    <text evidence="1">The sequence shown here is derived from an EMBL/GenBank/DDBJ whole genome shotgun (WGS) entry which is preliminary data.</text>
</comment>
<dbReference type="EMBL" id="CAJVQB010022856">
    <property type="protein sequence ID" value="CAG8800541.1"/>
    <property type="molecule type" value="Genomic_DNA"/>
</dbReference>
<evidence type="ECO:0000313" key="1">
    <source>
        <dbReference type="EMBL" id="CAG8800541.1"/>
    </source>
</evidence>
<organism evidence="1 2">
    <name type="scientific">Gigaspora margarita</name>
    <dbReference type="NCBI Taxonomy" id="4874"/>
    <lineage>
        <taxon>Eukaryota</taxon>
        <taxon>Fungi</taxon>
        <taxon>Fungi incertae sedis</taxon>
        <taxon>Mucoromycota</taxon>
        <taxon>Glomeromycotina</taxon>
        <taxon>Glomeromycetes</taxon>
        <taxon>Diversisporales</taxon>
        <taxon>Gigasporaceae</taxon>
        <taxon>Gigaspora</taxon>
    </lineage>
</organism>
<gene>
    <name evidence="1" type="ORF">GMARGA_LOCUS22990</name>
</gene>
<protein>
    <submittedName>
        <fullName evidence="1">40150_t:CDS:1</fullName>
    </submittedName>
</protein>
<evidence type="ECO:0000313" key="2">
    <source>
        <dbReference type="Proteomes" id="UP000789901"/>
    </source>
</evidence>
<name>A0ABN7VV37_GIGMA</name>
<feature type="non-terminal residue" evidence="1">
    <location>
        <position position="1"/>
    </location>
</feature>
<sequence length="168" mass="19383">IFLETHSELETLTDELNELYEEGDVNNNIIFEEGQENDVNDVFTLRQVEEFKKIYILKPIQASIKKENKSLIRLEKQDDESFLKKLQNSCCQKQCITKINTQEALKCYCEIKALSQSESNFCFLGMLDASTRFGTLNNRVTKTYLTTNYQFSGVSVCQASWLTIYSIG</sequence>
<reference evidence="1 2" key="1">
    <citation type="submission" date="2021-06" db="EMBL/GenBank/DDBJ databases">
        <authorList>
            <person name="Kallberg Y."/>
            <person name="Tangrot J."/>
            <person name="Rosling A."/>
        </authorList>
    </citation>
    <scope>NUCLEOTIDE SEQUENCE [LARGE SCALE GENOMIC DNA]</scope>
    <source>
        <strain evidence="1 2">120-4 pot B 10/14</strain>
    </source>
</reference>
<proteinExistence type="predicted"/>